<evidence type="ECO:0000313" key="13">
    <source>
        <dbReference type="EMBL" id="JAQ13119.1"/>
    </source>
</evidence>
<feature type="domain" description="Fibronectin type-III" evidence="12">
    <location>
        <begin position="813"/>
        <end position="905"/>
    </location>
</feature>
<dbReference type="InterPro" id="IPR013783">
    <property type="entry name" value="Ig-like_fold"/>
</dbReference>
<dbReference type="SMART" id="SM00408">
    <property type="entry name" value="IGc2"/>
    <property type="match status" value="5"/>
</dbReference>
<evidence type="ECO:0000256" key="6">
    <source>
        <dbReference type="ARBA" id="ARBA00023136"/>
    </source>
</evidence>
<dbReference type="FunFam" id="2.60.40.10:FF:000053">
    <property type="entry name" value="Roundabout guidance receptor 1"/>
    <property type="match status" value="1"/>
</dbReference>
<dbReference type="GO" id="GO:0030424">
    <property type="term" value="C:axon"/>
    <property type="evidence" value="ECO:0007669"/>
    <property type="project" value="TreeGrafter"/>
</dbReference>
<dbReference type="GO" id="GO:0005886">
    <property type="term" value="C:plasma membrane"/>
    <property type="evidence" value="ECO:0007669"/>
    <property type="project" value="TreeGrafter"/>
</dbReference>
<feature type="domain" description="Ig-like" evidence="11">
    <location>
        <begin position="495"/>
        <end position="580"/>
    </location>
</feature>
<dbReference type="FunFam" id="2.60.40.10:FF:000189">
    <property type="entry name" value="Neogenin isoform 3"/>
    <property type="match status" value="1"/>
</dbReference>
<evidence type="ECO:0000256" key="8">
    <source>
        <dbReference type="ARBA" id="ARBA00023319"/>
    </source>
</evidence>
<dbReference type="GO" id="GO:0043025">
    <property type="term" value="C:neuronal cell body"/>
    <property type="evidence" value="ECO:0007669"/>
    <property type="project" value="TreeGrafter"/>
</dbReference>
<dbReference type="SMART" id="SM00060">
    <property type="entry name" value="FN3"/>
    <property type="match status" value="3"/>
</dbReference>
<evidence type="ECO:0000256" key="5">
    <source>
        <dbReference type="ARBA" id="ARBA00022989"/>
    </source>
</evidence>
<feature type="domain" description="Ig-like" evidence="11">
    <location>
        <begin position="307"/>
        <end position="391"/>
    </location>
</feature>
<protein>
    <submittedName>
        <fullName evidence="13">Roundabout 2</fullName>
    </submittedName>
</protein>
<dbReference type="GO" id="GO:0007156">
    <property type="term" value="P:homophilic cell adhesion via plasma membrane adhesion molecules"/>
    <property type="evidence" value="ECO:0007669"/>
    <property type="project" value="TreeGrafter"/>
</dbReference>
<feature type="compositionally biased region" description="Low complexity" evidence="9">
    <location>
        <begin position="1153"/>
        <end position="1169"/>
    </location>
</feature>
<feature type="domain" description="Fibronectin type-III" evidence="12">
    <location>
        <begin position="601"/>
        <end position="693"/>
    </location>
</feature>
<feature type="domain" description="Ig-like" evidence="11">
    <location>
        <begin position="396"/>
        <end position="480"/>
    </location>
</feature>
<feature type="region of interest" description="Disordered" evidence="9">
    <location>
        <begin position="1134"/>
        <end position="1172"/>
    </location>
</feature>
<dbReference type="Pfam" id="PF13927">
    <property type="entry name" value="Ig_3"/>
    <property type="match status" value="1"/>
</dbReference>
<proteinExistence type="predicted"/>
<dbReference type="InterPro" id="IPR013098">
    <property type="entry name" value="Ig_I-set"/>
</dbReference>
<evidence type="ECO:0000256" key="2">
    <source>
        <dbReference type="ARBA" id="ARBA00022692"/>
    </source>
</evidence>
<feature type="domain" description="Ig-like" evidence="11">
    <location>
        <begin position="112"/>
        <end position="207"/>
    </location>
</feature>
<dbReference type="InterPro" id="IPR050958">
    <property type="entry name" value="Cell_Adh-Cytoskel_Orgn"/>
</dbReference>
<feature type="domain" description="Fibronectin type-III" evidence="12">
    <location>
        <begin position="713"/>
        <end position="808"/>
    </location>
</feature>
<dbReference type="FunFam" id="2.60.40.10:FF:001167">
    <property type="entry name" value="Roundabout 2, isoform B"/>
    <property type="match status" value="1"/>
</dbReference>
<feature type="transmembrane region" description="Helical" evidence="10">
    <location>
        <begin position="84"/>
        <end position="105"/>
    </location>
</feature>
<accession>A0A146M117</accession>
<dbReference type="Pfam" id="PF07679">
    <property type="entry name" value="I-set"/>
    <property type="match status" value="4"/>
</dbReference>
<keyword evidence="4" id="KW-0677">Repeat</keyword>
<dbReference type="GO" id="GO:0008046">
    <property type="term" value="F:axon guidance receptor activity"/>
    <property type="evidence" value="ECO:0007669"/>
    <property type="project" value="TreeGrafter"/>
</dbReference>
<dbReference type="InterPro" id="IPR036179">
    <property type="entry name" value="Ig-like_dom_sf"/>
</dbReference>
<evidence type="ECO:0000256" key="3">
    <source>
        <dbReference type="ARBA" id="ARBA00022729"/>
    </source>
</evidence>
<keyword evidence="7" id="KW-1015">Disulfide bond</keyword>
<dbReference type="CDD" id="cd00063">
    <property type="entry name" value="FN3"/>
    <property type="match status" value="3"/>
</dbReference>
<evidence type="ECO:0000256" key="4">
    <source>
        <dbReference type="ARBA" id="ARBA00022737"/>
    </source>
</evidence>
<dbReference type="AlphaFoldDB" id="A0A146M117"/>
<evidence type="ECO:0000256" key="9">
    <source>
        <dbReference type="SAM" id="MobiDB-lite"/>
    </source>
</evidence>
<dbReference type="SUPFAM" id="SSF49265">
    <property type="entry name" value="Fibronectin type III"/>
    <property type="match status" value="2"/>
</dbReference>
<dbReference type="PANTHER" id="PTHR45080:SF26">
    <property type="entry name" value="PALLADIN"/>
    <property type="match status" value="1"/>
</dbReference>
<evidence type="ECO:0000259" key="11">
    <source>
        <dbReference type="PROSITE" id="PS50835"/>
    </source>
</evidence>
<comment type="subcellular location">
    <subcellularLocation>
        <location evidence="1">Membrane</location>
        <topology evidence="1">Single-pass membrane protein</topology>
    </subcellularLocation>
</comment>
<keyword evidence="8" id="KW-0393">Immunoglobulin domain</keyword>
<evidence type="ECO:0000259" key="12">
    <source>
        <dbReference type="PROSITE" id="PS50853"/>
    </source>
</evidence>
<dbReference type="PANTHER" id="PTHR45080">
    <property type="entry name" value="CONTACTIN 5"/>
    <property type="match status" value="1"/>
</dbReference>
<dbReference type="PROSITE" id="PS50835">
    <property type="entry name" value="IG_LIKE"/>
    <property type="match status" value="5"/>
</dbReference>
<dbReference type="EMBL" id="GDHC01005510">
    <property type="protein sequence ID" value="JAQ13119.1"/>
    <property type="molecule type" value="Transcribed_RNA"/>
</dbReference>
<evidence type="ECO:0000256" key="7">
    <source>
        <dbReference type="ARBA" id="ARBA00023157"/>
    </source>
</evidence>
<name>A0A146M117_LYGHE</name>
<dbReference type="InterPro" id="IPR007110">
    <property type="entry name" value="Ig-like_dom"/>
</dbReference>
<evidence type="ECO:0000256" key="10">
    <source>
        <dbReference type="SAM" id="Phobius"/>
    </source>
</evidence>
<dbReference type="InterPro" id="IPR003961">
    <property type="entry name" value="FN3_dom"/>
</dbReference>
<sequence>ARCRQLPIRTFPSSLEPSRRLFVNRPPPFSIHPASILPVSYRFGESLSPSNSRVIVFRLYFLCLVSRQFSAPLWEYFYPNEEDALVMALVVILSSFFILHSVSLIQGQYRSPRITEHPTDAIVPKNEPTTLYCKAEGKPEPRIEWYKDGEKIDLSSPESKAHRVVNYEGSLFFLRVAHGKKEQDDGVYWCVATNLAGQAVSRNATLQVAVLRDEFRSVPVNTRVASGETALLECGPPKGTPEPTLIWRKDGNNIDFEQSERLRIVDGGNLMIREVKPSDEGTYQCVAQNLVGQRETPPATLTVHVKPFFSKEPSDVTAVSESAVELECRVGGDPAPKILWRKDDGKMPIGRATITEEKSLRIAHVQPEDEGVYICDASNVVGAITARATLTVHSAPEFVVKPTDATVSLNGIAQFDCVAKGNPRPSVFWTREGSQLLMFPGNSYGRMAVSEGGRLGIAGVLSQDTGFIVCSALSVAGSVTARAFLQVRSAGDSPPPIIEFGPANQTLPVQSTAVMPCQVRGDPQPKVKWLKNGSPLQQGDRITIFNGTLEIDSLEPSDSGLYTCTGVSESGESSWSGNLSVEPAGGSEMHRSADPSLFPRPPGDPRLLNATHSALTVIWEPPPGGSIIGYTVEYYSPDLQTGWVMAAHRIQDNFIVVKDLTPDTGYMFIVRAENAHGTSVPSTVSGLMRTLSKDSRAVPPQQLDEARTRLGTKVLILKNLIATSSTAVKISWELVGSDEFLEGIYVRFRELSGGSLKYNMLTVMNAGASQYTASNLRKYTKYEFFLVPFFKSVEGQPSNTKIVQTLEDVPSASPTSITPEVINSTAILLRWSPPPPQHINGILLGYRVVLRGNNSLSESHLNTTTPSLTLARLSPLAGYSVRICGYTRAGQGPYSPDVPVTTAEPASRPRAYTPSTPTWLLVVTAGSALVLGLTCTVALYLRRRQLTKELGHLSVSGNEVSLLQSTNKDTLWIDRGGWTKDVTQGDYAEVDTRGLTTFINGRRDQPTPYATTTLLNRRPAPELVPLSETKIEEEPSIIPTNNSDTAMYYGAEEQKVIMKDKINQPKFNSAGNVATCNWSEFLPPPPDHPPPHMRAARSINQDVCVSPGVNRRCPPPLPPARNYWVDSNNSIASEPARAKHYPPPNQRPPPIPRYNNMGQSQSSNSSGSSCPYHRCHKAQNDENASLLYRQPINDEAYSQSKDKCVQSTLNCRSYRHNQEYDYGGPCWNEDCSSHASDTGCSCSESSCLYSEANAAEICAN</sequence>
<dbReference type="InterPro" id="IPR036116">
    <property type="entry name" value="FN3_sf"/>
</dbReference>
<dbReference type="FunFam" id="2.60.40.10:FF:000026">
    <property type="entry name" value="roundabout homolog 2 isoform X1"/>
    <property type="match status" value="1"/>
</dbReference>
<dbReference type="FunFam" id="2.60.40.10:FF:000028">
    <property type="entry name" value="Neuronal cell adhesion molecule"/>
    <property type="match status" value="1"/>
</dbReference>
<feature type="domain" description="Ig-like" evidence="11">
    <location>
        <begin position="213"/>
        <end position="302"/>
    </location>
</feature>
<dbReference type="GO" id="GO:0050808">
    <property type="term" value="P:synapse organization"/>
    <property type="evidence" value="ECO:0007669"/>
    <property type="project" value="TreeGrafter"/>
</dbReference>
<dbReference type="SMART" id="SM00406">
    <property type="entry name" value="IGv"/>
    <property type="match status" value="3"/>
</dbReference>
<feature type="region of interest" description="Disordered" evidence="9">
    <location>
        <begin position="569"/>
        <end position="592"/>
    </location>
</feature>
<keyword evidence="5 10" id="KW-1133">Transmembrane helix</keyword>
<dbReference type="InterPro" id="IPR003598">
    <property type="entry name" value="Ig_sub2"/>
</dbReference>
<gene>
    <name evidence="13" type="primary">ROBO2_3</name>
    <name evidence="13" type="ORF">g.72550</name>
</gene>
<keyword evidence="2 10" id="KW-0812">Transmembrane</keyword>
<evidence type="ECO:0000256" key="1">
    <source>
        <dbReference type="ARBA" id="ARBA00004167"/>
    </source>
</evidence>
<dbReference type="SMART" id="SM00409">
    <property type="entry name" value="IG"/>
    <property type="match status" value="5"/>
</dbReference>
<dbReference type="SUPFAM" id="SSF48726">
    <property type="entry name" value="Immunoglobulin"/>
    <property type="match status" value="5"/>
</dbReference>
<dbReference type="InterPro" id="IPR003599">
    <property type="entry name" value="Ig_sub"/>
</dbReference>
<dbReference type="PROSITE" id="PS50853">
    <property type="entry name" value="FN3"/>
    <property type="match status" value="3"/>
</dbReference>
<keyword evidence="6 10" id="KW-0472">Membrane</keyword>
<keyword evidence="3" id="KW-0732">Signal</keyword>
<dbReference type="FunFam" id="2.60.40.10:FF:000008">
    <property type="entry name" value="roundabout homolog 2 isoform X2"/>
    <property type="match status" value="2"/>
</dbReference>
<dbReference type="Pfam" id="PF00041">
    <property type="entry name" value="fn3"/>
    <property type="match status" value="2"/>
</dbReference>
<reference evidence="13" key="1">
    <citation type="journal article" date="2016" name="Gigascience">
        <title>De novo construction of an expanded transcriptome assembly for the western tarnished plant bug, Lygus hesperus.</title>
        <authorList>
            <person name="Tassone E.E."/>
            <person name="Geib S.M."/>
            <person name="Hall B."/>
            <person name="Fabrick J.A."/>
            <person name="Brent C.S."/>
            <person name="Hull J.J."/>
        </authorList>
    </citation>
    <scope>NUCLEOTIDE SEQUENCE</scope>
</reference>
<dbReference type="InterPro" id="IPR013106">
    <property type="entry name" value="Ig_V-set"/>
</dbReference>
<organism evidence="13">
    <name type="scientific">Lygus hesperus</name>
    <name type="common">Western plant bug</name>
    <dbReference type="NCBI Taxonomy" id="30085"/>
    <lineage>
        <taxon>Eukaryota</taxon>
        <taxon>Metazoa</taxon>
        <taxon>Ecdysozoa</taxon>
        <taxon>Arthropoda</taxon>
        <taxon>Hexapoda</taxon>
        <taxon>Insecta</taxon>
        <taxon>Pterygota</taxon>
        <taxon>Neoptera</taxon>
        <taxon>Paraneoptera</taxon>
        <taxon>Hemiptera</taxon>
        <taxon>Heteroptera</taxon>
        <taxon>Panheteroptera</taxon>
        <taxon>Cimicomorpha</taxon>
        <taxon>Miridae</taxon>
        <taxon>Mirini</taxon>
        <taxon>Lygus</taxon>
    </lineage>
</organism>
<feature type="non-terminal residue" evidence="13">
    <location>
        <position position="1"/>
    </location>
</feature>
<dbReference type="Gene3D" id="2.60.40.10">
    <property type="entry name" value="Immunoglobulins"/>
    <property type="match status" value="8"/>
</dbReference>
<feature type="transmembrane region" description="Helical" evidence="10">
    <location>
        <begin position="919"/>
        <end position="941"/>
    </location>
</feature>
<feature type="compositionally biased region" description="Pro residues" evidence="9">
    <location>
        <begin position="1141"/>
        <end position="1152"/>
    </location>
</feature>